<gene>
    <name evidence="4" type="ORF">FPZ49_13535</name>
</gene>
<sequence>MKPNILVIMSDQFRHDAVECNGNPVIKTLNMNALAASGVNFSHSFTPNPVCVPARISFTTGCYAHKAAAGEKGNKGVIQPGFPKLGEELVKRGYETYSVGKLHYLPYRKPGEPRTVHGLQHVELAESGRILGKYDKLGQLEGVEDYHDYLKTVGWGGYTRGHGLGNNDIYPASSPIPEEHYVDSWVANGAISYMKKHVQEQPDKPFFMWASFPKPHSVYDPPRPYDALYDPREMPDPVGDIGMIRERGLDLLYSEHINYIWDLLSPEAKKVIKAYYYGLISLQDKLIGNMLRFLDEQGLRDNTIVIFTSDHGDLMGDFGLYFKRCFYNGSVKVPLMISWPGHIPAGTTSDELVGLEDLMPTLMSLIGEPLEQAVDGKDLSPVLLEQKPVREYYVSQSETSGMKMSYMITNKTWRYMYHVYGGVEELYNEVEDPQELHNLAHSTDSGVQDLKEQMRVELLKWIISNEDHNMLEHGDLLRVEKLEDLPLPKRHYLFGRRFY</sequence>
<keyword evidence="2 4" id="KW-0378">Hydrolase</keyword>
<dbReference type="GO" id="GO:0005737">
    <property type="term" value="C:cytoplasm"/>
    <property type="evidence" value="ECO:0007669"/>
    <property type="project" value="TreeGrafter"/>
</dbReference>
<dbReference type="Gene3D" id="3.40.720.10">
    <property type="entry name" value="Alkaline Phosphatase, subunit A"/>
    <property type="match status" value="1"/>
</dbReference>
<evidence type="ECO:0000313" key="5">
    <source>
        <dbReference type="Proteomes" id="UP000317036"/>
    </source>
</evidence>
<evidence type="ECO:0000313" key="4">
    <source>
        <dbReference type="EMBL" id="TVY09458.1"/>
    </source>
</evidence>
<evidence type="ECO:0000259" key="3">
    <source>
        <dbReference type="Pfam" id="PF00884"/>
    </source>
</evidence>
<keyword evidence="5" id="KW-1185">Reference proteome</keyword>
<dbReference type="GO" id="GO:0046872">
    <property type="term" value="F:metal ion binding"/>
    <property type="evidence" value="ECO:0007669"/>
    <property type="project" value="UniProtKB-KW"/>
</dbReference>
<feature type="domain" description="Sulfatase N-terminal" evidence="3">
    <location>
        <begin position="3"/>
        <end position="367"/>
    </location>
</feature>
<dbReference type="InterPro" id="IPR000917">
    <property type="entry name" value="Sulfatase_N"/>
</dbReference>
<evidence type="ECO:0000256" key="2">
    <source>
        <dbReference type="ARBA" id="ARBA00022801"/>
    </source>
</evidence>
<dbReference type="GO" id="GO:0008484">
    <property type="term" value="F:sulfuric ester hydrolase activity"/>
    <property type="evidence" value="ECO:0007669"/>
    <property type="project" value="TreeGrafter"/>
</dbReference>
<accession>A0A559KBE6</accession>
<dbReference type="Pfam" id="PF00884">
    <property type="entry name" value="Sulfatase"/>
    <property type="match status" value="1"/>
</dbReference>
<name>A0A559KBE6_9BACL</name>
<organism evidence="4 5">
    <name type="scientific">Paenibacillus cremeus</name>
    <dbReference type="NCBI Taxonomy" id="2163881"/>
    <lineage>
        <taxon>Bacteria</taxon>
        <taxon>Bacillati</taxon>
        <taxon>Bacillota</taxon>
        <taxon>Bacilli</taxon>
        <taxon>Bacillales</taxon>
        <taxon>Paenibacillaceae</taxon>
        <taxon>Paenibacillus</taxon>
    </lineage>
</organism>
<dbReference type="AlphaFoldDB" id="A0A559KBE6"/>
<proteinExistence type="predicted"/>
<dbReference type="EMBL" id="VNJI01000014">
    <property type="protein sequence ID" value="TVY09458.1"/>
    <property type="molecule type" value="Genomic_DNA"/>
</dbReference>
<comment type="caution">
    <text evidence="4">The sequence shown here is derived from an EMBL/GenBank/DDBJ whole genome shotgun (WGS) entry which is preliminary data.</text>
</comment>
<dbReference type="GO" id="GO:0016740">
    <property type="term" value="F:transferase activity"/>
    <property type="evidence" value="ECO:0007669"/>
    <property type="project" value="UniProtKB-KW"/>
</dbReference>
<dbReference type="PANTHER" id="PTHR45953">
    <property type="entry name" value="IDURONATE 2-SULFATASE"/>
    <property type="match status" value="1"/>
</dbReference>
<keyword evidence="4" id="KW-0808">Transferase</keyword>
<protein>
    <submittedName>
        <fullName evidence="4">Sulfatase-like hydrolase/transferase</fullName>
    </submittedName>
</protein>
<reference evidence="4 5" key="1">
    <citation type="submission" date="2019-07" db="EMBL/GenBank/DDBJ databases">
        <authorList>
            <person name="Kim J."/>
        </authorList>
    </citation>
    <scope>NUCLEOTIDE SEQUENCE [LARGE SCALE GENOMIC DNA]</scope>
    <source>
        <strain evidence="4 5">JC52</strain>
    </source>
</reference>
<dbReference type="Proteomes" id="UP000317036">
    <property type="component" value="Unassembled WGS sequence"/>
</dbReference>
<dbReference type="InterPro" id="IPR017850">
    <property type="entry name" value="Alkaline_phosphatase_core_sf"/>
</dbReference>
<dbReference type="OrthoDB" id="9762324at2"/>
<evidence type="ECO:0000256" key="1">
    <source>
        <dbReference type="ARBA" id="ARBA00022723"/>
    </source>
</evidence>
<dbReference type="RefSeq" id="WP_144847452.1">
    <property type="nucleotide sequence ID" value="NZ_VNJI01000014.1"/>
</dbReference>
<dbReference type="PANTHER" id="PTHR45953:SF1">
    <property type="entry name" value="IDURONATE 2-SULFATASE"/>
    <property type="match status" value="1"/>
</dbReference>
<keyword evidence="1" id="KW-0479">Metal-binding</keyword>
<dbReference type="SUPFAM" id="SSF53649">
    <property type="entry name" value="Alkaline phosphatase-like"/>
    <property type="match status" value="1"/>
</dbReference>